<dbReference type="Proteomes" id="UP001056120">
    <property type="component" value="Linkage Group LG08"/>
</dbReference>
<proteinExistence type="predicted"/>
<protein>
    <submittedName>
        <fullName evidence="1">Uncharacterized protein</fullName>
    </submittedName>
</protein>
<comment type="caution">
    <text evidence="1">The sequence shown here is derived from an EMBL/GenBank/DDBJ whole genome shotgun (WGS) entry which is preliminary data.</text>
</comment>
<keyword evidence="2" id="KW-1185">Reference proteome</keyword>
<accession>A0ACB9IQB3</accession>
<sequence>MELKRVWGTINRNMKGNTELERANLELYLRNCQLIHENDRLRRNIQEMKQKRGDPNSVKEPEAGLQLSSSSKKEEKSSKADGQN</sequence>
<name>A0ACB9IQB3_9ASTR</name>
<organism evidence="1 2">
    <name type="scientific">Smallanthus sonchifolius</name>
    <dbReference type="NCBI Taxonomy" id="185202"/>
    <lineage>
        <taxon>Eukaryota</taxon>
        <taxon>Viridiplantae</taxon>
        <taxon>Streptophyta</taxon>
        <taxon>Embryophyta</taxon>
        <taxon>Tracheophyta</taxon>
        <taxon>Spermatophyta</taxon>
        <taxon>Magnoliopsida</taxon>
        <taxon>eudicotyledons</taxon>
        <taxon>Gunneridae</taxon>
        <taxon>Pentapetalae</taxon>
        <taxon>asterids</taxon>
        <taxon>campanulids</taxon>
        <taxon>Asterales</taxon>
        <taxon>Asteraceae</taxon>
        <taxon>Asteroideae</taxon>
        <taxon>Heliantheae alliance</taxon>
        <taxon>Millerieae</taxon>
        <taxon>Smallanthus</taxon>
    </lineage>
</organism>
<gene>
    <name evidence="1" type="ORF">L1987_25233</name>
</gene>
<evidence type="ECO:0000313" key="1">
    <source>
        <dbReference type="EMBL" id="KAI3809262.1"/>
    </source>
</evidence>
<evidence type="ECO:0000313" key="2">
    <source>
        <dbReference type="Proteomes" id="UP001056120"/>
    </source>
</evidence>
<dbReference type="EMBL" id="CM042025">
    <property type="protein sequence ID" value="KAI3809262.1"/>
    <property type="molecule type" value="Genomic_DNA"/>
</dbReference>
<reference evidence="1 2" key="2">
    <citation type="journal article" date="2022" name="Mol. Ecol. Resour.">
        <title>The genomes of chicory, endive, great burdock and yacon provide insights into Asteraceae paleo-polyploidization history and plant inulin production.</title>
        <authorList>
            <person name="Fan W."/>
            <person name="Wang S."/>
            <person name="Wang H."/>
            <person name="Wang A."/>
            <person name="Jiang F."/>
            <person name="Liu H."/>
            <person name="Zhao H."/>
            <person name="Xu D."/>
            <person name="Zhang Y."/>
        </authorList>
    </citation>
    <scope>NUCLEOTIDE SEQUENCE [LARGE SCALE GENOMIC DNA]</scope>
    <source>
        <strain evidence="2">cv. Yunnan</strain>
        <tissue evidence="1">Leaves</tissue>
    </source>
</reference>
<reference evidence="2" key="1">
    <citation type="journal article" date="2022" name="Mol. Ecol. Resour.">
        <title>The genomes of chicory, endive, great burdock and yacon provide insights into Asteraceae palaeo-polyploidization history and plant inulin production.</title>
        <authorList>
            <person name="Fan W."/>
            <person name="Wang S."/>
            <person name="Wang H."/>
            <person name="Wang A."/>
            <person name="Jiang F."/>
            <person name="Liu H."/>
            <person name="Zhao H."/>
            <person name="Xu D."/>
            <person name="Zhang Y."/>
        </authorList>
    </citation>
    <scope>NUCLEOTIDE SEQUENCE [LARGE SCALE GENOMIC DNA]</scope>
    <source>
        <strain evidence="2">cv. Yunnan</strain>
    </source>
</reference>